<evidence type="ECO:0000313" key="2">
    <source>
        <dbReference type="Proteomes" id="UP000315303"/>
    </source>
</evidence>
<proteinExistence type="predicted"/>
<evidence type="ECO:0008006" key="3">
    <source>
        <dbReference type="Google" id="ProtNLM"/>
    </source>
</evidence>
<reference evidence="1 2" key="1">
    <citation type="submission" date="2019-01" db="EMBL/GenBank/DDBJ databases">
        <title>Litorilituus lipolytica sp. nov., isolated from intertidal sand of the Yellow Sea in China.</title>
        <authorList>
            <person name="Liu A."/>
        </authorList>
    </citation>
    <scope>NUCLEOTIDE SEQUENCE [LARGE SCALE GENOMIC DNA]</scope>
    <source>
        <strain evidence="1 2">RZ04</strain>
    </source>
</reference>
<comment type="caution">
    <text evidence="1">The sequence shown here is derived from an EMBL/GenBank/DDBJ whole genome shotgun (WGS) entry which is preliminary data.</text>
</comment>
<accession>A0A502L078</accession>
<dbReference type="EMBL" id="SAWY01000015">
    <property type="protein sequence ID" value="TPH16199.1"/>
    <property type="molecule type" value="Genomic_DNA"/>
</dbReference>
<protein>
    <recommendedName>
        <fullName evidence="3">DUF2846 domain-containing protein</fullName>
    </recommendedName>
</protein>
<gene>
    <name evidence="1" type="ORF">EPA86_07220</name>
</gene>
<organism evidence="1 2">
    <name type="scientific">Litorilituus lipolyticus</name>
    <dbReference type="NCBI Taxonomy" id="2491017"/>
    <lineage>
        <taxon>Bacteria</taxon>
        <taxon>Pseudomonadati</taxon>
        <taxon>Pseudomonadota</taxon>
        <taxon>Gammaproteobacteria</taxon>
        <taxon>Alteromonadales</taxon>
        <taxon>Colwelliaceae</taxon>
        <taxon>Litorilituus</taxon>
    </lineage>
</organism>
<dbReference type="Proteomes" id="UP000315303">
    <property type="component" value="Unassembled WGS sequence"/>
</dbReference>
<name>A0A502L078_9GAMM</name>
<keyword evidence="2" id="KW-1185">Reference proteome</keyword>
<sequence length="180" mass="20675">MHRFISLLTIFLINGCATQVNSIKVDQDKKLSKEKGYLLIGIETNRNLKEIRISGPDYISLSHADLRLGSNFILTDLTAGTYTIEKVKLDKYWQLEIEDEEYWTVDVQPEKINYVGHLHVKTTGYWQVYSQIELINKSSFAVEFMEENFPNILAERTLNYGGPGDDNFLTFLTKETGAVK</sequence>
<dbReference type="OrthoDB" id="5737916at2"/>
<dbReference type="AlphaFoldDB" id="A0A502L078"/>
<evidence type="ECO:0000313" key="1">
    <source>
        <dbReference type="EMBL" id="TPH16199.1"/>
    </source>
</evidence>
<dbReference type="RefSeq" id="WP_140602762.1">
    <property type="nucleotide sequence ID" value="NZ_SAWY01000015.1"/>
</dbReference>